<feature type="transmembrane region" description="Helical" evidence="1">
    <location>
        <begin position="741"/>
        <end position="763"/>
    </location>
</feature>
<feature type="transmembrane region" description="Helical" evidence="1">
    <location>
        <begin position="151"/>
        <end position="170"/>
    </location>
</feature>
<keyword evidence="1" id="KW-1133">Transmembrane helix</keyword>
<feature type="transmembrane region" description="Helical" evidence="1">
    <location>
        <begin position="688"/>
        <end position="706"/>
    </location>
</feature>
<feature type="transmembrane region" description="Helical" evidence="1">
    <location>
        <begin position="477"/>
        <end position="503"/>
    </location>
</feature>
<feature type="transmembrane region" description="Helical" evidence="1">
    <location>
        <begin position="52"/>
        <end position="71"/>
    </location>
</feature>
<dbReference type="EMBL" id="FXAM01000001">
    <property type="protein sequence ID" value="SMF94239.1"/>
    <property type="molecule type" value="Genomic_DNA"/>
</dbReference>
<evidence type="ECO:0000256" key="1">
    <source>
        <dbReference type="SAM" id="Phobius"/>
    </source>
</evidence>
<feature type="transmembrane region" description="Helical" evidence="1">
    <location>
        <begin position="231"/>
        <end position="250"/>
    </location>
</feature>
<feature type="transmembrane region" description="Helical" evidence="1">
    <location>
        <begin position="619"/>
        <end position="636"/>
    </location>
</feature>
<feature type="transmembrane region" description="Helical" evidence="1">
    <location>
        <begin position="7"/>
        <end position="24"/>
    </location>
</feature>
<dbReference type="STRING" id="1760988.SAMN02949497_1548"/>
<keyword evidence="4" id="KW-1185">Reference proteome</keyword>
<protein>
    <submittedName>
        <fullName evidence="3">VanZ like family protein</fullName>
    </submittedName>
</protein>
<dbReference type="NCBIfam" id="NF037970">
    <property type="entry name" value="vanZ_1"/>
    <property type="match status" value="1"/>
</dbReference>
<sequence>MRPGHAFFAYLVFVVYGSLVPFEYRGVSLQQAFQQFAAIPWLDLGIVSRADWIANLVLYLPLAFLGCHWAVGLRPLAQSRHLALVLVLAFCAGVAVAVEFIQIFFAPRTVSLNDLLAEILGSLAGVGLFGAGRRRIAYLLDQFAQGGRKSALALGTAYALAYVALALFPYDFVLSREELAWKLSSGQQGWLLVDGCGGLVCLARQAGEVLAVLPLGLLIAWAWPDMGYRRLFLIGCGLGLGLELVQLLLASGYSQGLSVPERGLGLVAGAVLGRSLRVLGPEWMARTLRRIIPFAALPYLLLLAKISGWLSPPWLPAAAALDRLGQVRFLPFYYHYYSTEMVAMSSLLSVAGMYAPVGVAVWAWRDRRGGVGPGLAGLVALALVLPMEAGKLWVPPRHPDPTNLLIAAAGAALAYVLLDWTANSLAGKPGRESIPDRAASAPAPWPRPHPLGLAMALAAGAAIAVGLAWYPTGTPWLALALSAYGLLLWRRPSLLFLLLPALLPVLDLRPYTGDLLLNEFDLAVLVALAIGYWRAAANRPAPWPNRWLGWAIALLWASWALSSLRGLWPPAAPLAGLPPSSHSPLEAWQVGKGLFWALLLVPLMRRIPPSYAEAMRERLLTGLVAGLAVEVLAVLWERQVFVGLGDFDNVFRVTGTFADLRTGGAYIEAFLALCFPVLAARTLAARHWGWKLGGCALALGAVYAMLVTFSRGGYAGLVLGLVPVALGALRPGAAASPHRRWALAGLALAVTAAAVPVLSGGFAQQRLARSSQDFAVRLAHWRNALGLMDGGPTAALTGMGFGQYPLLYLLRGDGPHPPGTYNLPHEDGNTFLRLGAGESTFLEQIVALRPNTPYTLSARLRRERGGATLEATLCAKALLYSFACADGVPPMAAAGPGWHGVAVELDSGELGRGWRTVKFSLHNPGGGEPLDLDDISLKGPDGRELLENGDFGRGTAGWLFAADQDLAWHIHQMAVELYVAQGGLGLAALAALLAGAGRALGPGLRAGRLPAAGLAGGIVGFLAVGLLGSTMDAPRLSMIFYMCCFSAGFWGSGHRGP</sequence>
<gene>
    <name evidence="3" type="ORF">SAMN02949497_1548</name>
</gene>
<dbReference type="Pfam" id="PF04892">
    <property type="entry name" value="VanZ"/>
    <property type="match status" value="1"/>
</dbReference>
<feature type="transmembrane region" description="Helical" evidence="1">
    <location>
        <begin position="515"/>
        <end position="535"/>
    </location>
</feature>
<dbReference type="Gene3D" id="2.60.120.260">
    <property type="entry name" value="Galactose-binding domain-like"/>
    <property type="match status" value="1"/>
</dbReference>
<feature type="transmembrane region" description="Helical" evidence="1">
    <location>
        <begin position="291"/>
        <end position="310"/>
    </location>
</feature>
<proteinExistence type="predicted"/>
<feature type="transmembrane region" description="Helical" evidence="1">
    <location>
        <begin position="190"/>
        <end position="219"/>
    </location>
</feature>
<dbReference type="AlphaFoldDB" id="A0A1Y6CUA6"/>
<feature type="domain" description="VanZ-like" evidence="2">
    <location>
        <begin position="7"/>
        <end position="129"/>
    </location>
</feature>
<name>A0A1Y6CUA6_9GAMM</name>
<dbReference type="OrthoDB" id="283584at2"/>
<evidence type="ECO:0000313" key="4">
    <source>
        <dbReference type="Proteomes" id="UP000192923"/>
    </source>
</evidence>
<feature type="transmembrane region" description="Helical" evidence="1">
    <location>
        <begin position="451"/>
        <end position="470"/>
    </location>
</feature>
<keyword evidence="1" id="KW-0472">Membrane</keyword>
<feature type="transmembrane region" description="Helical" evidence="1">
    <location>
        <begin position="341"/>
        <end position="363"/>
    </location>
</feature>
<feature type="transmembrane region" description="Helical" evidence="1">
    <location>
        <begin position="262"/>
        <end position="279"/>
    </location>
</feature>
<feature type="transmembrane region" description="Helical" evidence="1">
    <location>
        <begin position="977"/>
        <end position="997"/>
    </location>
</feature>
<organism evidence="3 4">
    <name type="scientific">Methylomagnum ishizawai</name>
    <dbReference type="NCBI Taxonomy" id="1760988"/>
    <lineage>
        <taxon>Bacteria</taxon>
        <taxon>Pseudomonadati</taxon>
        <taxon>Pseudomonadota</taxon>
        <taxon>Gammaproteobacteria</taxon>
        <taxon>Methylococcales</taxon>
        <taxon>Methylococcaceae</taxon>
        <taxon>Methylomagnum</taxon>
    </lineage>
</organism>
<evidence type="ECO:0000259" key="2">
    <source>
        <dbReference type="Pfam" id="PF04892"/>
    </source>
</evidence>
<accession>A0A1Y6CUA6</accession>
<feature type="transmembrane region" description="Helical" evidence="1">
    <location>
        <begin position="111"/>
        <end position="131"/>
    </location>
</feature>
<feature type="transmembrane region" description="Helical" evidence="1">
    <location>
        <begin position="547"/>
        <end position="568"/>
    </location>
</feature>
<reference evidence="3 4" key="1">
    <citation type="submission" date="2016-12" db="EMBL/GenBank/DDBJ databases">
        <authorList>
            <person name="Song W.-J."/>
            <person name="Kurnit D.M."/>
        </authorList>
    </citation>
    <scope>NUCLEOTIDE SEQUENCE [LARGE SCALE GENOMIC DNA]</scope>
    <source>
        <strain evidence="3 4">175</strain>
    </source>
</reference>
<feature type="transmembrane region" description="Helical" evidence="1">
    <location>
        <begin position="83"/>
        <end position="105"/>
    </location>
</feature>
<keyword evidence="1" id="KW-0812">Transmembrane</keyword>
<dbReference type="Proteomes" id="UP000192923">
    <property type="component" value="Unassembled WGS sequence"/>
</dbReference>
<dbReference type="InterPro" id="IPR006976">
    <property type="entry name" value="VanZ-like"/>
</dbReference>
<feature type="transmembrane region" description="Helical" evidence="1">
    <location>
        <begin position="1009"/>
        <end position="1027"/>
    </location>
</feature>
<feature type="transmembrane region" description="Helical" evidence="1">
    <location>
        <begin position="1033"/>
        <end position="1051"/>
    </location>
</feature>
<evidence type="ECO:0000313" key="3">
    <source>
        <dbReference type="EMBL" id="SMF94239.1"/>
    </source>
</evidence>
<feature type="transmembrane region" description="Helical" evidence="1">
    <location>
        <begin position="663"/>
        <end position="681"/>
    </location>
</feature>
<dbReference type="RefSeq" id="WP_085211434.1">
    <property type="nucleotide sequence ID" value="NZ_FXAM01000001.1"/>
</dbReference>
<feature type="transmembrane region" description="Helical" evidence="1">
    <location>
        <begin position="375"/>
        <end position="394"/>
    </location>
</feature>